<evidence type="ECO:0000313" key="1">
    <source>
        <dbReference type="EMBL" id="SHI36395.1"/>
    </source>
</evidence>
<organism evidence="1 2">
    <name type="scientific">Cruoricaptor ignavus</name>
    <dbReference type="NCBI Taxonomy" id="1118202"/>
    <lineage>
        <taxon>Bacteria</taxon>
        <taxon>Pseudomonadati</taxon>
        <taxon>Bacteroidota</taxon>
        <taxon>Flavobacteriia</taxon>
        <taxon>Flavobacteriales</taxon>
        <taxon>Weeksellaceae</taxon>
        <taxon>Cruoricaptor</taxon>
    </lineage>
</organism>
<dbReference type="AlphaFoldDB" id="A0A1M6AIT2"/>
<reference evidence="1 2" key="1">
    <citation type="submission" date="2016-11" db="EMBL/GenBank/DDBJ databases">
        <authorList>
            <person name="Jaros S."/>
            <person name="Januszkiewicz K."/>
            <person name="Wedrychowicz H."/>
        </authorList>
    </citation>
    <scope>NUCLEOTIDE SEQUENCE [LARGE SCALE GENOMIC DNA]</scope>
    <source>
        <strain evidence="1 2">DSM 25479</strain>
    </source>
</reference>
<name>A0A1M6AIT2_9FLAO</name>
<sequence length="44" mass="5465">MKRDNALIYLEITYHKLLYQLPISEKLILQYCRHKRFLVLRTTK</sequence>
<proteinExistence type="predicted"/>
<dbReference type="Proteomes" id="UP000184335">
    <property type="component" value="Unassembled WGS sequence"/>
</dbReference>
<evidence type="ECO:0000313" key="2">
    <source>
        <dbReference type="Proteomes" id="UP000184335"/>
    </source>
</evidence>
<gene>
    <name evidence="1" type="ORF">SAMN05443429_101306</name>
</gene>
<dbReference type="EMBL" id="FQYI01000001">
    <property type="protein sequence ID" value="SHI36395.1"/>
    <property type="molecule type" value="Genomic_DNA"/>
</dbReference>
<keyword evidence="2" id="KW-1185">Reference proteome</keyword>
<accession>A0A1M6AIT2</accession>
<protein>
    <submittedName>
        <fullName evidence="1">Uncharacterized protein</fullName>
    </submittedName>
</protein>